<evidence type="ECO:0000313" key="1">
    <source>
        <dbReference type="EMBL" id="NGO63419.1"/>
    </source>
</evidence>
<dbReference type="EMBL" id="JAAKZH010000002">
    <property type="protein sequence ID" value="NGO63419.1"/>
    <property type="molecule type" value="Genomic_DNA"/>
</dbReference>
<evidence type="ECO:0008006" key="3">
    <source>
        <dbReference type="Google" id="ProtNLM"/>
    </source>
</evidence>
<sequence>MKVRTALLSIAGTILALALIDGAVAFISTRDSLAGPVDLSGVSTIRIEGSASDIRITTGSEGPHLAELKGERRGWGAIWHSSWFSDACPARGEMRVDGNTLIVDVGSTPRFFDWSDCTMELAADIRPDSAVVIDQKAARTRLDGDFSVVDIRSDAGDISFNGHAENLTISGAALRARITFKRVMQNETIAISGKMLDATLRFLQPTAVSYLVEATASFVDSALPNTPGAKPAITIRGEMLRARIE</sequence>
<evidence type="ECO:0000313" key="2">
    <source>
        <dbReference type="Proteomes" id="UP000477849"/>
    </source>
</evidence>
<dbReference type="AlphaFoldDB" id="A0A6M1RWC4"/>
<accession>A0A6M1RWC4</accession>
<organism evidence="1 2">
    <name type="scientific">Rhizobium daejeonense</name>
    <dbReference type="NCBI Taxonomy" id="240521"/>
    <lineage>
        <taxon>Bacteria</taxon>
        <taxon>Pseudomonadati</taxon>
        <taxon>Pseudomonadota</taxon>
        <taxon>Alphaproteobacteria</taxon>
        <taxon>Hyphomicrobiales</taxon>
        <taxon>Rhizobiaceae</taxon>
        <taxon>Rhizobium/Agrobacterium group</taxon>
        <taxon>Rhizobium</taxon>
    </lineage>
</organism>
<comment type="caution">
    <text evidence="1">The sequence shown here is derived from an EMBL/GenBank/DDBJ whole genome shotgun (WGS) entry which is preliminary data.</text>
</comment>
<proteinExistence type="predicted"/>
<dbReference type="Proteomes" id="UP000477849">
    <property type="component" value="Unassembled WGS sequence"/>
</dbReference>
<keyword evidence="2" id="KW-1185">Reference proteome</keyword>
<dbReference type="RefSeq" id="WP_163904170.1">
    <property type="nucleotide sequence ID" value="NZ_CP048427.1"/>
</dbReference>
<gene>
    <name evidence="1" type="ORF">G6N76_07010</name>
</gene>
<protein>
    <recommendedName>
        <fullName evidence="3">DUF2807 domain-containing protein</fullName>
    </recommendedName>
</protein>
<name>A0A6M1RWC4_9HYPH</name>
<reference evidence="1 2" key="1">
    <citation type="submission" date="2020-02" db="EMBL/GenBank/DDBJ databases">
        <title>Genome sequence of the type strain CCBAU10050 of Rhizobium daejeonense.</title>
        <authorList>
            <person name="Gao J."/>
            <person name="Sun J."/>
        </authorList>
    </citation>
    <scope>NUCLEOTIDE SEQUENCE [LARGE SCALE GENOMIC DNA]</scope>
    <source>
        <strain evidence="1 2">CCBAU10050</strain>
    </source>
</reference>